<organism evidence="2 5">
    <name type="scientific">Arthrobacter zhangbolii</name>
    <dbReference type="NCBI Taxonomy" id="2886936"/>
    <lineage>
        <taxon>Bacteria</taxon>
        <taxon>Bacillati</taxon>
        <taxon>Actinomycetota</taxon>
        <taxon>Actinomycetes</taxon>
        <taxon>Micrococcales</taxon>
        <taxon>Micrococcaceae</taxon>
        <taxon>Arthrobacter</taxon>
    </lineage>
</organism>
<dbReference type="EMBL" id="CP094984">
    <property type="protein sequence ID" value="UON91574.1"/>
    <property type="molecule type" value="Genomic_DNA"/>
</dbReference>
<feature type="compositionally biased region" description="Low complexity" evidence="1">
    <location>
        <begin position="21"/>
        <end position="34"/>
    </location>
</feature>
<evidence type="ECO:0000256" key="1">
    <source>
        <dbReference type="SAM" id="MobiDB-lite"/>
    </source>
</evidence>
<proteinExistence type="predicted"/>
<dbReference type="InterPro" id="IPR036182">
    <property type="entry name" value="PCuAC_sf"/>
</dbReference>
<sequence length="184" mass="18434">MAATILAGLLLGGCAADPAPEGPAAGAQTQAPSATEAAPASGPQSATESATASASPLSVHQPWVKAAESRMTGAFGVLTNNGTEDIRVVAATSPSAKKVELHETVAGPDGTFTMAETTDGFTIPAGADFALEPGANHLMLMGLAEPLLAGDEVILNLELEDGTVVEFTATVKDFSGANESYHGE</sequence>
<evidence type="ECO:0000313" key="4">
    <source>
        <dbReference type="Proteomes" id="UP000829758"/>
    </source>
</evidence>
<feature type="region of interest" description="Disordered" evidence="1">
    <location>
        <begin position="21"/>
        <end position="57"/>
    </location>
</feature>
<name>A0A9X1S9I2_9MICC</name>
<evidence type="ECO:0000313" key="5">
    <source>
        <dbReference type="Proteomes" id="UP001155145"/>
    </source>
</evidence>
<keyword evidence="4" id="KW-1185">Reference proteome</keyword>
<feature type="compositionally biased region" description="Low complexity" evidence="1">
    <location>
        <begin position="45"/>
        <end position="55"/>
    </location>
</feature>
<dbReference type="PANTHER" id="PTHR36302">
    <property type="entry name" value="BLR7088 PROTEIN"/>
    <property type="match status" value="1"/>
</dbReference>
<dbReference type="InterPro" id="IPR058248">
    <property type="entry name" value="Lxx211020-like"/>
</dbReference>
<dbReference type="InterPro" id="IPR007410">
    <property type="entry name" value="LpqE-like"/>
</dbReference>
<gene>
    <name evidence="2" type="ORF">LJ755_07510</name>
    <name evidence="3" type="ORF">MUK71_13410</name>
</gene>
<accession>A0A9X1S9I2</accession>
<dbReference type="Pfam" id="PF04314">
    <property type="entry name" value="PCuAC"/>
    <property type="match status" value="1"/>
</dbReference>
<evidence type="ECO:0000313" key="3">
    <source>
        <dbReference type="EMBL" id="UON91574.1"/>
    </source>
</evidence>
<dbReference type="EMBL" id="JAJFZT010000004">
    <property type="protein sequence ID" value="MCC3272576.1"/>
    <property type="molecule type" value="Genomic_DNA"/>
</dbReference>
<reference evidence="2" key="1">
    <citation type="submission" date="2021-10" db="EMBL/GenBank/DDBJ databases">
        <title>Novel species in genus Arthrobacter.</title>
        <authorList>
            <person name="Liu Y."/>
        </authorList>
    </citation>
    <scope>NUCLEOTIDE SEQUENCE</scope>
    <source>
        <strain evidence="4">zg-Y462</strain>
        <strain evidence="2">Zg-Y462</strain>
    </source>
</reference>
<dbReference type="Proteomes" id="UP000829758">
    <property type="component" value="Chromosome"/>
</dbReference>
<dbReference type="Proteomes" id="UP001155145">
    <property type="component" value="Unassembled WGS sequence"/>
</dbReference>
<dbReference type="AlphaFoldDB" id="A0A9X1S9I2"/>
<dbReference type="SUPFAM" id="SSF110087">
    <property type="entry name" value="DR1885-like metal-binding protein"/>
    <property type="match status" value="1"/>
</dbReference>
<evidence type="ECO:0000313" key="2">
    <source>
        <dbReference type="EMBL" id="MCC3272576.1"/>
    </source>
</evidence>
<protein>
    <submittedName>
        <fullName evidence="2">Copper chaperone PCu(A)C</fullName>
    </submittedName>
</protein>
<dbReference type="Gene3D" id="2.60.40.1890">
    <property type="entry name" value="PCu(A)C copper chaperone"/>
    <property type="match status" value="1"/>
</dbReference>
<dbReference type="RefSeq" id="WP_227928653.1">
    <property type="nucleotide sequence ID" value="NZ_CP094984.1"/>
</dbReference>
<dbReference type="PANTHER" id="PTHR36302:SF1">
    <property type="entry name" value="COPPER CHAPERONE PCU(A)C"/>
    <property type="match status" value="1"/>
</dbReference>